<gene>
    <name evidence="2" type="ORF">GA0074695_5102</name>
</gene>
<evidence type="ECO:0000313" key="2">
    <source>
        <dbReference type="EMBL" id="SCF27973.1"/>
    </source>
</evidence>
<dbReference type="AlphaFoldDB" id="A0A1C4Z4W2"/>
<evidence type="ECO:0000313" key="3">
    <source>
        <dbReference type="Proteomes" id="UP000198242"/>
    </source>
</evidence>
<reference evidence="3" key="1">
    <citation type="submission" date="2016-06" db="EMBL/GenBank/DDBJ databases">
        <authorList>
            <person name="Varghese N."/>
            <person name="Submissions Spin"/>
        </authorList>
    </citation>
    <scope>NUCLEOTIDE SEQUENCE [LARGE SCALE GENOMIC DNA]</scope>
    <source>
        <strain evidence="3">DSM 43909</strain>
    </source>
</reference>
<sequence>MTEIDEQQDRLIGLLSPQFRIPRSASEPTGPAADELRQLIMGVPGVSPASEIDNQDVRPVTVAPRRRWWSLRRRLAIAVPAMAGLGALAVIVGGVLPESGPVGPVGRVNPVGPAPARADTLQVTPDGGYLEIRILDPVADPQRYREELARHGLDIELKLAPAAANQVGRVIFEEIDDNGSAVTIDTIEAPGDCTPTGNCSVGIRVPREYKGHAQIVFGRTPKPGEEVEGDAPVLSAEQEAALKALVGQRVSDVRWLLTTRGQTATYRVGFRSLEATADQVPGSWYVYDVAALANNVVVLWVSADGKQPRR</sequence>
<dbReference type="EMBL" id="LT607411">
    <property type="protein sequence ID" value="SCF27973.1"/>
    <property type="molecule type" value="Genomic_DNA"/>
</dbReference>
<feature type="transmembrane region" description="Helical" evidence="1">
    <location>
        <begin position="75"/>
        <end position="96"/>
    </location>
</feature>
<evidence type="ECO:0000256" key="1">
    <source>
        <dbReference type="SAM" id="Phobius"/>
    </source>
</evidence>
<keyword evidence="1" id="KW-0472">Membrane</keyword>
<keyword evidence="1" id="KW-0812">Transmembrane</keyword>
<protein>
    <submittedName>
        <fullName evidence="2">Uncharacterized protein</fullName>
    </submittedName>
</protein>
<dbReference type="OrthoDB" id="3826074at2"/>
<organism evidence="2 3">
    <name type="scientific">Micromonospora viridifaciens</name>
    <dbReference type="NCBI Taxonomy" id="1881"/>
    <lineage>
        <taxon>Bacteria</taxon>
        <taxon>Bacillati</taxon>
        <taxon>Actinomycetota</taxon>
        <taxon>Actinomycetes</taxon>
        <taxon>Micromonosporales</taxon>
        <taxon>Micromonosporaceae</taxon>
        <taxon>Micromonospora</taxon>
    </lineage>
</organism>
<dbReference type="RefSeq" id="WP_089008490.1">
    <property type="nucleotide sequence ID" value="NZ_LT607411.1"/>
</dbReference>
<keyword evidence="1" id="KW-1133">Transmembrane helix</keyword>
<name>A0A1C4Z4W2_MICVI</name>
<keyword evidence="3" id="KW-1185">Reference proteome</keyword>
<accession>A0A1C4Z4W2</accession>
<dbReference type="Proteomes" id="UP000198242">
    <property type="component" value="Chromosome I"/>
</dbReference>
<proteinExistence type="predicted"/>